<dbReference type="RefSeq" id="WP_179577890.1">
    <property type="nucleotide sequence ID" value="NZ_JACCFM010000001.1"/>
</dbReference>
<dbReference type="AlphaFoldDB" id="A0A7Z0J563"/>
<dbReference type="InterPro" id="IPR010610">
    <property type="entry name" value="EryCIII-like_C"/>
</dbReference>
<dbReference type="EMBL" id="JACCFM010000001">
    <property type="protein sequence ID" value="NYJ19070.1"/>
    <property type="molecule type" value="Genomic_DNA"/>
</dbReference>
<dbReference type="PANTHER" id="PTHR48050">
    <property type="entry name" value="STEROL 3-BETA-GLUCOSYLTRANSFERASE"/>
    <property type="match status" value="1"/>
</dbReference>
<organism evidence="2 3">
    <name type="scientific">Glaciibacter psychrotolerans</name>
    <dbReference type="NCBI Taxonomy" id="670054"/>
    <lineage>
        <taxon>Bacteria</taxon>
        <taxon>Bacillati</taxon>
        <taxon>Actinomycetota</taxon>
        <taxon>Actinomycetes</taxon>
        <taxon>Micrococcales</taxon>
        <taxon>Microbacteriaceae</taxon>
        <taxon>Glaciibacter</taxon>
    </lineage>
</organism>
<dbReference type="GO" id="GO:0017000">
    <property type="term" value="P:antibiotic biosynthetic process"/>
    <property type="evidence" value="ECO:0007669"/>
    <property type="project" value="UniProtKB-ARBA"/>
</dbReference>
<dbReference type="CDD" id="cd03784">
    <property type="entry name" value="GT1_Gtf-like"/>
    <property type="match status" value="1"/>
</dbReference>
<gene>
    <name evidence="2" type="ORF">HNR05_000861</name>
</gene>
<feature type="domain" description="Erythromycin biosynthesis protein CIII-like C-terminal" evidence="1">
    <location>
        <begin position="231"/>
        <end position="373"/>
    </location>
</feature>
<reference evidence="2 3" key="1">
    <citation type="submission" date="2020-07" db="EMBL/GenBank/DDBJ databases">
        <title>Sequencing the genomes of 1000 actinobacteria strains.</title>
        <authorList>
            <person name="Klenk H.-P."/>
        </authorList>
    </citation>
    <scope>NUCLEOTIDE SEQUENCE [LARGE SCALE GENOMIC DNA]</scope>
    <source>
        <strain evidence="2 3">LI1</strain>
    </source>
</reference>
<evidence type="ECO:0000313" key="3">
    <source>
        <dbReference type="Proteomes" id="UP000537260"/>
    </source>
</evidence>
<comment type="caution">
    <text evidence="2">The sequence shown here is derived from an EMBL/GenBank/DDBJ whole genome shotgun (WGS) entry which is preliminary data.</text>
</comment>
<keyword evidence="3" id="KW-1185">Reference proteome</keyword>
<dbReference type="SUPFAM" id="SSF53756">
    <property type="entry name" value="UDP-Glycosyltransferase/glycogen phosphorylase"/>
    <property type="match status" value="1"/>
</dbReference>
<evidence type="ECO:0000313" key="2">
    <source>
        <dbReference type="EMBL" id="NYJ19070.1"/>
    </source>
</evidence>
<dbReference type="InterPro" id="IPR050426">
    <property type="entry name" value="Glycosyltransferase_28"/>
</dbReference>
<accession>A0A7Z0J563</accession>
<dbReference type="GO" id="GO:0008194">
    <property type="term" value="F:UDP-glycosyltransferase activity"/>
    <property type="evidence" value="ECO:0007669"/>
    <property type="project" value="InterPro"/>
</dbReference>
<dbReference type="PANTHER" id="PTHR48050:SF13">
    <property type="entry name" value="STEROL 3-BETA-GLUCOSYLTRANSFERASE UGT80A2"/>
    <property type="match status" value="1"/>
</dbReference>
<dbReference type="Proteomes" id="UP000537260">
    <property type="component" value="Unassembled WGS sequence"/>
</dbReference>
<dbReference type="Pfam" id="PF06722">
    <property type="entry name" value="EryCIII-like_C"/>
    <property type="match status" value="1"/>
</dbReference>
<dbReference type="InterPro" id="IPR002213">
    <property type="entry name" value="UDP_glucos_trans"/>
</dbReference>
<dbReference type="Gene3D" id="3.40.50.2000">
    <property type="entry name" value="Glycogen Phosphorylase B"/>
    <property type="match status" value="2"/>
</dbReference>
<evidence type="ECO:0000259" key="1">
    <source>
        <dbReference type="Pfam" id="PF06722"/>
    </source>
</evidence>
<name>A0A7Z0J563_9MICO</name>
<dbReference type="GO" id="GO:0016758">
    <property type="term" value="F:hexosyltransferase activity"/>
    <property type="evidence" value="ECO:0007669"/>
    <property type="project" value="UniProtKB-ARBA"/>
</dbReference>
<protein>
    <submittedName>
        <fullName evidence="2">UDP-N-acetylglucosamine:LPS N-acetylglucosamine transferase</fullName>
    </submittedName>
</protein>
<sequence>MFTVLFVTWDGGGNVPPALGIAAELKRRGNAVRFLGHPSQKAAIDVAGFEFEAYRHAKPWSVLAARSAMTAPFAYAAVFTDTGMGEDLVESVQRTATDRVVIDGLLVGAMAGAARAGIPYSVLVHTLYGVMFPTLTTGPLSVIARVKRINPGPLYASADRILAATLEELDVGSHAGVDYTGVDFTGPVVPRNLRENPAAASIGRKSASAPLVLVSLSTTAIAGQREALQRIIDALGGLPVRAVVTTGPAIDPAELRAPANAEMRRSVPHEQLMRQASLVISHGGHATAMLALAHDLPLLIIPMNLSFDQPVIGQVIAERNAGLALGKKATVGEVRAAVERMLADPSSNPYRQAAVRLGALVRSQNGAEVAAGLIAAERPCPARRGGAVRGVSG</sequence>
<keyword evidence="2" id="KW-0808">Transferase</keyword>
<proteinExistence type="predicted"/>